<evidence type="ECO:0000313" key="3">
    <source>
        <dbReference type="Proteomes" id="UP000002207"/>
    </source>
</evidence>
<dbReference type="EMBL" id="CP001472">
    <property type="protein sequence ID" value="ACO32552.1"/>
    <property type="molecule type" value="Genomic_DNA"/>
</dbReference>
<evidence type="ECO:0000313" key="2">
    <source>
        <dbReference type="EMBL" id="ACO32552.1"/>
    </source>
</evidence>
<organism evidence="2 3">
    <name type="scientific">Acidobacterium capsulatum (strain ATCC 51196 / DSM 11244 / BCRC 80197 / JCM 7670 / NBRC 15755 / NCIMB 13165 / 161)</name>
    <dbReference type="NCBI Taxonomy" id="240015"/>
    <lineage>
        <taxon>Bacteria</taxon>
        <taxon>Pseudomonadati</taxon>
        <taxon>Acidobacteriota</taxon>
        <taxon>Terriglobia</taxon>
        <taxon>Terriglobales</taxon>
        <taxon>Acidobacteriaceae</taxon>
        <taxon>Acidobacterium</taxon>
    </lineage>
</organism>
<feature type="signal peptide" evidence="1">
    <location>
        <begin position="1"/>
        <end position="23"/>
    </location>
</feature>
<gene>
    <name evidence="2" type="ordered locus">ACP_1609</name>
</gene>
<proteinExistence type="predicted"/>
<dbReference type="STRING" id="240015.ACP_1609"/>
<dbReference type="RefSeq" id="WP_015896735.1">
    <property type="nucleotide sequence ID" value="NC_012483.1"/>
</dbReference>
<sequence>MHARFFAMAALFGALLTAPFAQAARHLPQARAAESYAHAVTEARVSIAAVPFPRAAQQRVFAIPYGRFGFVPIRLVITNHNDRPISIAEVRVYFMSANGDRIDAATPDDVERAIPLRDKRGRQIPLGPFEVNTHARDSDAKVEQDFRRYAYNALAVPAHATVAGFLWFDVEGLGTNPLTGARLSVRQVQGPDGQELFSFEVPLEK</sequence>
<protein>
    <recommendedName>
        <fullName evidence="4">Lipoprotein</fullName>
    </recommendedName>
</protein>
<dbReference type="HOGENOM" id="CLU_1335140_0_0_0"/>
<keyword evidence="3" id="KW-1185">Reference proteome</keyword>
<dbReference type="AlphaFoldDB" id="C1F755"/>
<feature type="chain" id="PRO_5002909167" description="Lipoprotein" evidence="1">
    <location>
        <begin position="24"/>
        <end position="205"/>
    </location>
</feature>
<dbReference type="eggNOG" id="ENOG503200P">
    <property type="taxonomic scope" value="Bacteria"/>
</dbReference>
<evidence type="ECO:0008006" key="4">
    <source>
        <dbReference type="Google" id="ProtNLM"/>
    </source>
</evidence>
<accession>C1F755</accession>
<name>C1F755_ACIC5</name>
<keyword evidence="1" id="KW-0732">Signal</keyword>
<dbReference type="Proteomes" id="UP000002207">
    <property type="component" value="Chromosome"/>
</dbReference>
<evidence type="ECO:0000256" key="1">
    <source>
        <dbReference type="SAM" id="SignalP"/>
    </source>
</evidence>
<dbReference type="OrthoDB" id="117437at2"/>
<dbReference type="InParanoid" id="C1F755"/>
<dbReference type="KEGG" id="aca:ACP_1609"/>
<reference evidence="2 3" key="1">
    <citation type="journal article" date="2009" name="Appl. Environ. Microbiol.">
        <title>Three genomes from the phylum Acidobacteria provide insight into the lifestyles of these microorganisms in soils.</title>
        <authorList>
            <person name="Ward N.L."/>
            <person name="Challacombe J.F."/>
            <person name="Janssen P.H."/>
            <person name="Henrissat B."/>
            <person name="Coutinho P.M."/>
            <person name="Wu M."/>
            <person name="Xie G."/>
            <person name="Haft D.H."/>
            <person name="Sait M."/>
            <person name="Badger J."/>
            <person name="Barabote R.D."/>
            <person name="Bradley B."/>
            <person name="Brettin T.S."/>
            <person name="Brinkac L.M."/>
            <person name="Bruce D."/>
            <person name="Creasy T."/>
            <person name="Daugherty S.C."/>
            <person name="Davidsen T.M."/>
            <person name="DeBoy R.T."/>
            <person name="Detter J.C."/>
            <person name="Dodson R.J."/>
            <person name="Durkin A.S."/>
            <person name="Ganapathy A."/>
            <person name="Gwinn-Giglio M."/>
            <person name="Han C.S."/>
            <person name="Khouri H."/>
            <person name="Kiss H."/>
            <person name="Kothari S.P."/>
            <person name="Madupu R."/>
            <person name="Nelson K.E."/>
            <person name="Nelson W.C."/>
            <person name="Paulsen I."/>
            <person name="Penn K."/>
            <person name="Ren Q."/>
            <person name="Rosovitz M.J."/>
            <person name="Selengut J.D."/>
            <person name="Shrivastava S."/>
            <person name="Sullivan S.A."/>
            <person name="Tapia R."/>
            <person name="Thompson L.S."/>
            <person name="Watkins K.L."/>
            <person name="Yang Q."/>
            <person name="Yu C."/>
            <person name="Zafar N."/>
            <person name="Zhou L."/>
            <person name="Kuske C.R."/>
        </authorList>
    </citation>
    <scope>NUCLEOTIDE SEQUENCE [LARGE SCALE GENOMIC DNA]</scope>
    <source>
        <strain evidence="3">ATCC 51196 / DSM 11244 / BCRC 80197 / JCM 7670 / NBRC 15755 / NCIMB 13165 / 161</strain>
    </source>
</reference>